<dbReference type="FunFam" id="3.20.20.80:FF:000087">
    <property type="entry name" value="Oligo-1,6-glucosidase IMA1"/>
    <property type="match status" value="1"/>
</dbReference>
<evidence type="ECO:0000256" key="5">
    <source>
        <dbReference type="SAM" id="MobiDB-lite"/>
    </source>
</evidence>
<keyword evidence="2" id="KW-0378">Hydrolase</keyword>
<dbReference type="Proteomes" id="UP000027920">
    <property type="component" value="Unassembled WGS sequence"/>
</dbReference>
<dbReference type="GO" id="GO:0004556">
    <property type="term" value="F:alpha-amylase activity"/>
    <property type="evidence" value="ECO:0007669"/>
    <property type="project" value="TreeGrafter"/>
</dbReference>
<dbReference type="InterPro" id="IPR045857">
    <property type="entry name" value="O16G_dom_2"/>
</dbReference>
<dbReference type="InterPro" id="IPR006047">
    <property type="entry name" value="GH13_cat_dom"/>
</dbReference>
<dbReference type="AlphaFoldDB" id="A0A072P6R1"/>
<dbReference type="Pfam" id="PF00128">
    <property type="entry name" value="Alpha-amylase"/>
    <property type="match status" value="1"/>
</dbReference>
<dbReference type="GO" id="GO:0004574">
    <property type="term" value="F:oligo-1,6-glucosidase activity"/>
    <property type="evidence" value="ECO:0007669"/>
    <property type="project" value="TreeGrafter"/>
</dbReference>
<dbReference type="OrthoDB" id="1740265at2759"/>
<dbReference type="GO" id="GO:0005987">
    <property type="term" value="P:sucrose catabolic process"/>
    <property type="evidence" value="ECO:0007669"/>
    <property type="project" value="TreeGrafter"/>
</dbReference>
<dbReference type="VEuPathDB" id="FungiDB:A1O9_08525"/>
<dbReference type="Gene3D" id="3.20.20.80">
    <property type="entry name" value="Glycosidases"/>
    <property type="match status" value="1"/>
</dbReference>
<evidence type="ECO:0000256" key="1">
    <source>
        <dbReference type="ARBA" id="ARBA00008061"/>
    </source>
</evidence>
<dbReference type="PANTHER" id="PTHR10357">
    <property type="entry name" value="ALPHA-AMYLASE FAMILY MEMBER"/>
    <property type="match status" value="1"/>
</dbReference>
<evidence type="ECO:0000256" key="2">
    <source>
        <dbReference type="ARBA" id="ARBA00022801"/>
    </source>
</evidence>
<dbReference type="Gene3D" id="3.90.400.10">
    <property type="entry name" value="Oligo-1,6-glucosidase, Domain 2"/>
    <property type="match status" value="1"/>
</dbReference>
<dbReference type="FunFam" id="3.20.20.80:FF:000064">
    <property type="entry name" value="Oligo-1,6-glucosidase"/>
    <property type="match status" value="1"/>
</dbReference>
<dbReference type="GeneID" id="25283437"/>
<keyword evidence="8" id="KW-1185">Reference proteome</keyword>
<evidence type="ECO:0000313" key="7">
    <source>
        <dbReference type="EMBL" id="KEF55774.1"/>
    </source>
</evidence>
<feature type="domain" description="Glycosyl hydrolase family 13 catalytic" evidence="6">
    <location>
        <begin position="51"/>
        <end position="469"/>
    </location>
</feature>
<sequence length="616" mass="71519">MTADLAIANATETPNSNKLSLELRFQEQLSENSNVQKTRQPSWWKDVVVYQVWPASFKDSNGDGLGDLRGVISKLDYLKELGVDVVWLSPIYDSPQEDMGYDVSDYNNIYPPYGTMDDMEELIAGLHIRGMKIIMDLVINHTSSEHWWFKESYKSRQGKYADFYMWKDAKVGQDGRREPPSNWGSVFGGSAWEWVEERQQYYLHIFSKGQPDLNWESAEARKEIHESAMRFWFKKGVDGFRVDTCDIYSKDPELRDTEPTPRTAPFGDPQTAMESGPRIHEYWRAIRKQVLDDFGDPLMVGEMSLTSFEDTLKYIGREPRELSMIFDFTYATLGTLHDQPLHHPHPFKLSEAKAAMKRTQDYVAHPAAWSSVFKENHDFPRSVSRFGTQNPKYWKPAAKLLAMMTATLSGTLFLYQGEEIGMTNIPDAWSVEDLKDISSINYWNRMKEQYHDDKEMMANVWKAIVNYSRDNGRTPVQWSSEKNAGFTTGKPWMRVNDNYKSINVEDQQQDKDSVLAFWQQLLQQRKLHKDIFVYGSYEVRNFDNEQTWTFMKQGDNGRTAWIVLNFSEEDAAIDLPIKHGKLILSNMPSNGDSLIDRLKPFEGRIYMGSQTYIREK</sequence>
<comment type="caution">
    <text evidence="7">The sequence shown here is derived from an EMBL/GenBank/DDBJ whole genome shotgun (WGS) entry which is preliminary data.</text>
</comment>
<evidence type="ECO:0000259" key="6">
    <source>
        <dbReference type="SMART" id="SM00642"/>
    </source>
</evidence>
<dbReference type="CDD" id="cd11333">
    <property type="entry name" value="AmyAc_SI_OligoGlu_DGase"/>
    <property type="match status" value="1"/>
</dbReference>
<keyword evidence="3" id="KW-0326">Glycosidase</keyword>
<dbReference type="InterPro" id="IPR017853">
    <property type="entry name" value="GH"/>
</dbReference>
<dbReference type="PANTHER" id="PTHR10357:SF179">
    <property type="entry name" value="NEUTRAL AND BASIC AMINO ACID TRANSPORT PROTEIN RBAT"/>
    <property type="match status" value="1"/>
</dbReference>
<dbReference type="EMBL" id="AMGV01000007">
    <property type="protein sequence ID" value="KEF55774.1"/>
    <property type="molecule type" value="Genomic_DNA"/>
</dbReference>
<dbReference type="InterPro" id="IPR013780">
    <property type="entry name" value="Glyco_hydro_b"/>
</dbReference>
<feature type="region of interest" description="Disordered" evidence="5">
    <location>
        <begin position="251"/>
        <end position="274"/>
    </location>
</feature>
<dbReference type="STRING" id="1182545.A0A072P6R1"/>
<dbReference type="Gene3D" id="2.60.40.1180">
    <property type="entry name" value="Golgi alpha-mannosidase II"/>
    <property type="match status" value="1"/>
</dbReference>
<dbReference type="SUPFAM" id="SSF51011">
    <property type="entry name" value="Glycosyl hydrolase domain"/>
    <property type="match status" value="1"/>
</dbReference>
<dbReference type="GO" id="GO:0000025">
    <property type="term" value="P:maltose catabolic process"/>
    <property type="evidence" value="ECO:0007669"/>
    <property type="project" value="TreeGrafter"/>
</dbReference>
<dbReference type="GO" id="GO:0004575">
    <property type="term" value="F:sucrose alpha-glucosidase activity"/>
    <property type="evidence" value="ECO:0007669"/>
    <property type="project" value="TreeGrafter"/>
</dbReference>
<gene>
    <name evidence="7" type="ORF">A1O9_08525</name>
</gene>
<dbReference type="RefSeq" id="XP_013258364.1">
    <property type="nucleotide sequence ID" value="XM_013402910.1"/>
</dbReference>
<proteinExistence type="inferred from homology"/>
<dbReference type="GO" id="GO:0033934">
    <property type="term" value="F:glucan 1,4-alpha-maltotriohydrolase activity"/>
    <property type="evidence" value="ECO:0007669"/>
    <property type="project" value="TreeGrafter"/>
</dbReference>
<evidence type="ECO:0000313" key="8">
    <source>
        <dbReference type="Proteomes" id="UP000027920"/>
    </source>
</evidence>
<protein>
    <recommendedName>
        <fullName evidence="6">Glycosyl hydrolase family 13 catalytic domain-containing protein</fullName>
    </recommendedName>
</protein>
<organism evidence="7 8">
    <name type="scientific">Exophiala aquamarina CBS 119918</name>
    <dbReference type="NCBI Taxonomy" id="1182545"/>
    <lineage>
        <taxon>Eukaryota</taxon>
        <taxon>Fungi</taxon>
        <taxon>Dikarya</taxon>
        <taxon>Ascomycota</taxon>
        <taxon>Pezizomycotina</taxon>
        <taxon>Eurotiomycetes</taxon>
        <taxon>Chaetothyriomycetidae</taxon>
        <taxon>Chaetothyriales</taxon>
        <taxon>Herpotrichiellaceae</taxon>
        <taxon>Exophiala</taxon>
    </lineage>
</organism>
<dbReference type="HOGENOM" id="CLU_006462_1_2_1"/>
<keyword evidence="4" id="KW-0462">Maltose metabolism</keyword>
<comment type="similarity">
    <text evidence="1">Belongs to the glycosyl hydrolase 13 family.</text>
</comment>
<dbReference type="SMART" id="SM00642">
    <property type="entry name" value="Aamy"/>
    <property type="match status" value="1"/>
</dbReference>
<accession>A0A072P6R1</accession>
<evidence type="ECO:0000256" key="3">
    <source>
        <dbReference type="ARBA" id="ARBA00023295"/>
    </source>
</evidence>
<name>A0A072P6R1_9EURO</name>
<dbReference type="SUPFAM" id="SSF51445">
    <property type="entry name" value="(Trans)glycosidases"/>
    <property type="match status" value="1"/>
</dbReference>
<evidence type="ECO:0000256" key="4">
    <source>
        <dbReference type="ARBA" id="ARBA00026248"/>
    </source>
</evidence>
<reference evidence="7 8" key="1">
    <citation type="submission" date="2013-03" db="EMBL/GenBank/DDBJ databases">
        <title>The Genome Sequence of Exophiala aquamarina CBS 119918.</title>
        <authorList>
            <consortium name="The Broad Institute Genomics Platform"/>
            <person name="Cuomo C."/>
            <person name="de Hoog S."/>
            <person name="Gorbushina A."/>
            <person name="Walker B."/>
            <person name="Young S.K."/>
            <person name="Zeng Q."/>
            <person name="Gargeya S."/>
            <person name="Fitzgerald M."/>
            <person name="Haas B."/>
            <person name="Abouelleil A."/>
            <person name="Allen A.W."/>
            <person name="Alvarado L."/>
            <person name="Arachchi H.M."/>
            <person name="Berlin A.M."/>
            <person name="Chapman S.B."/>
            <person name="Gainer-Dewar J."/>
            <person name="Goldberg J."/>
            <person name="Griggs A."/>
            <person name="Gujja S."/>
            <person name="Hansen M."/>
            <person name="Howarth C."/>
            <person name="Imamovic A."/>
            <person name="Ireland A."/>
            <person name="Larimer J."/>
            <person name="McCowan C."/>
            <person name="Murphy C."/>
            <person name="Pearson M."/>
            <person name="Poon T.W."/>
            <person name="Priest M."/>
            <person name="Roberts A."/>
            <person name="Saif S."/>
            <person name="Shea T."/>
            <person name="Sisk P."/>
            <person name="Sykes S."/>
            <person name="Wortman J."/>
            <person name="Nusbaum C."/>
            <person name="Birren B."/>
        </authorList>
    </citation>
    <scope>NUCLEOTIDE SEQUENCE [LARGE SCALE GENOMIC DNA]</scope>
    <source>
        <strain evidence="7 8">CBS 119918</strain>
    </source>
</reference>
<dbReference type="FunFam" id="3.90.400.10:FF:000002">
    <property type="entry name" value="Sucrose isomerase"/>
    <property type="match status" value="1"/>
</dbReference>